<dbReference type="InterPro" id="IPR002560">
    <property type="entry name" value="Transposase_DDE"/>
</dbReference>
<protein>
    <recommendedName>
        <fullName evidence="1">Transposase IS204/IS1001/IS1096/IS1165 DDE domain-containing protein</fullName>
    </recommendedName>
</protein>
<sequence length="262" mass="30858">MRQRVSELSGRSCPQVLGIDEHFFSHKKGYATTLVDLRHHKVFDVVLGRSAASLHGYLKRLPGREHVRVIVMDLSETYRRIAQQYFPNAMIVADRFHVVRLVNQHFLRLWQQHDPEGRKNRGLLSLMRRHHWHLSSVQKERLHQYLAQSPVLRALYFAKQQLNGFLVMKSLKAKRAKQMLPQFLALIRQFEQSPAKALAATLLSWLEPIVRMWRFTKSNGITEGFHTKMEMLSRRAYGFRNFENYRMRVLAQCGWNGVINRV</sequence>
<reference evidence="3" key="1">
    <citation type="submission" date="2017-06" db="EMBL/GenBank/DDBJ databases">
        <title>Herbaspirillum phytohormonus sp. nov., isolated from the root nodule of Robinia pseudoacacia in lead-zinc mine.</title>
        <authorList>
            <person name="Fan M."/>
            <person name="Lin Y."/>
        </authorList>
    </citation>
    <scope>NUCLEOTIDE SEQUENCE [LARGE SCALE GENOMIC DNA]</scope>
    <source>
        <strain evidence="3">SC-089</strain>
    </source>
</reference>
<evidence type="ECO:0000259" key="1">
    <source>
        <dbReference type="Pfam" id="PF01610"/>
    </source>
</evidence>
<gene>
    <name evidence="2" type="ORF">CEY11_18790</name>
</gene>
<comment type="caution">
    <text evidence="2">The sequence shown here is derived from an EMBL/GenBank/DDBJ whole genome shotgun (WGS) entry which is preliminary data.</text>
</comment>
<dbReference type="EMBL" id="NJIH01000010">
    <property type="protein sequence ID" value="OWT56920.1"/>
    <property type="molecule type" value="Genomic_DNA"/>
</dbReference>
<dbReference type="InterPro" id="IPR047951">
    <property type="entry name" value="Transpos_ISL3"/>
</dbReference>
<feature type="domain" description="Transposase IS204/IS1001/IS1096/IS1165 DDE" evidence="1">
    <location>
        <begin position="17"/>
        <end position="249"/>
    </location>
</feature>
<accession>A0A225M9Z5</accession>
<organism evidence="2 3">
    <name type="scientific">Candidimonas nitroreducens</name>
    <dbReference type="NCBI Taxonomy" id="683354"/>
    <lineage>
        <taxon>Bacteria</taxon>
        <taxon>Pseudomonadati</taxon>
        <taxon>Pseudomonadota</taxon>
        <taxon>Betaproteobacteria</taxon>
        <taxon>Burkholderiales</taxon>
        <taxon>Alcaligenaceae</taxon>
        <taxon>Candidimonas</taxon>
    </lineage>
</organism>
<name>A0A225M9Z5_9BURK</name>
<dbReference type="PANTHER" id="PTHR33498">
    <property type="entry name" value="TRANSPOSASE FOR INSERTION SEQUENCE ELEMENT IS1557"/>
    <property type="match status" value="1"/>
</dbReference>
<dbReference type="PANTHER" id="PTHR33498:SF1">
    <property type="entry name" value="TRANSPOSASE FOR INSERTION SEQUENCE ELEMENT IS1557"/>
    <property type="match status" value="1"/>
</dbReference>
<dbReference type="NCBIfam" id="NF033550">
    <property type="entry name" value="transpos_ISL3"/>
    <property type="match status" value="1"/>
</dbReference>
<evidence type="ECO:0000313" key="3">
    <source>
        <dbReference type="Proteomes" id="UP000214603"/>
    </source>
</evidence>
<evidence type="ECO:0000313" key="2">
    <source>
        <dbReference type="EMBL" id="OWT56920.1"/>
    </source>
</evidence>
<dbReference type="Pfam" id="PF01610">
    <property type="entry name" value="DDE_Tnp_ISL3"/>
    <property type="match status" value="1"/>
</dbReference>
<dbReference type="AlphaFoldDB" id="A0A225M9Z5"/>
<proteinExistence type="predicted"/>
<keyword evidence="3" id="KW-1185">Reference proteome</keyword>
<dbReference type="Proteomes" id="UP000214603">
    <property type="component" value="Unassembled WGS sequence"/>
</dbReference>